<comment type="subcellular location">
    <subcellularLocation>
        <location evidence="1">Membrane</location>
        <topology evidence="1">Multi-pass membrane protein</topology>
    </subcellularLocation>
</comment>
<accession>A0A8C4TRB8</accession>
<keyword evidence="2 5" id="KW-0812">Transmembrane</keyword>
<dbReference type="PANTHER" id="PTHR11814">
    <property type="entry name" value="SULFATE TRANSPORTER"/>
    <property type="match status" value="1"/>
</dbReference>
<evidence type="ECO:0000256" key="2">
    <source>
        <dbReference type="ARBA" id="ARBA00022692"/>
    </source>
</evidence>
<feature type="transmembrane region" description="Helical" evidence="5">
    <location>
        <begin position="414"/>
        <end position="431"/>
    </location>
</feature>
<dbReference type="GO" id="GO:0008271">
    <property type="term" value="F:secondary active sulfate transmembrane transporter activity"/>
    <property type="evidence" value="ECO:0007669"/>
    <property type="project" value="InterPro"/>
</dbReference>
<protein>
    <recommendedName>
        <fullName evidence="6">SLC26A/SulP transporter domain-containing protein</fullName>
    </recommendedName>
</protein>
<dbReference type="GeneTree" id="ENSGT01150000286960"/>
<keyword evidence="8" id="KW-1185">Reference proteome</keyword>
<feature type="transmembrane region" description="Helical" evidence="5">
    <location>
        <begin position="342"/>
        <end position="365"/>
    </location>
</feature>
<keyword evidence="3 5" id="KW-1133">Transmembrane helix</keyword>
<sequence>MQHSVAESISSTQELNCHLLYEINWANQLRKQIPEVKRPIVHRNLRSTEKSACSVSSVRARAASILPVFSWLPHYSRAWAVSDFISGISGGIMHLPQGMAYALLASVPPVYGLYSSFYPILVYFIFGTSKHISVGTFAVMSVMMGSVAEKLVAENHFSTKHNVTNLTTEDVGALTEERVEVVVALTFLCGLFQVCMGLARFGFVAIYLSDPVVRGFTTATAIHVMVSQLKYVFGVSPKRYSGPLSLLYTIVDVCILLPQTNLGPLVVFMISTAVLIIVKQLNNTWHHRLRVPIPGELLMVIVATVVSAYVNLDKRFGVETVGEIPSGLRPPTLPDVTLFKDLYADAFIVAIVGYSMVISLGRAFAGKYHYRVDSNQELLALGLSNIVGGLFQCFAVSCSMSRSLVQEASGGRTQVAGAISALFILVIILKVGEFFQQLPKAVLASVVIVNLQGMLKQFSDVHTLWRTNRVDMLVWIITLVSTLLLNIDLGLPLAIAFAVLTIIFRTQLPQYSLLGQIPGTDLYRPVEVFSQAKEITGIKIFHSSATLHFANSELYLAKLSEKVKGVTCSWVFFCLPVSTAFPLRKHRKENGTKQSTETNDHISICQGNTYVCRQILKSDDQTVKFRSCCKMDAVSFSVEHISLHQWKMALQVPSQWNLTMQRHPLLVSVHKLT</sequence>
<dbReference type="InterPro" id="IPR036513">
    <property type="entry name" value="STAS_dom_sf"/>
</dbReference>
<name>A0A8C4TRB8_ERPCA</name>
<dbReference type="Proteomes" id="UP000694620">
    <property type="component" value="Chromosome 18"/>
</dbReference>
<feature type="transmembrane region" description="Helical" evidence="5">
    <location>
        <begin position="475"/>
        <end position="504"/>
    </location>
</feature>
<evidence type="ECO:0000259" key="6">
    <source>
        <dbReference type="Pfam" id="PF00916"/>
    </source>
</evidence>
<dbReference type="GO" id="GO:0016020">
    <property type="term" value="C:membrane"/>
    <property type="evidence" value="ECO:0007669"/>
    <property type="project" value="UniProtKB-SubCell"/>
</dbReference>
<dbReference type="AlphaFoldDB" id="A0A8C4TRB8"/>
<proteinExistence type="predicted"/>
<dbReference type="PROSITE" id="PS01130">
    <property type="entry name" value="SLC26A"/>
    <property type="match status" value="1"/>
</dbReference>
<dbReference type="Ensembl" id="ENSECRT00000033818.1">
    <property type="protein sequence ID" value="ENSECRP00000033093.1"/>
    <property type="gene ID" value="ENSECRG00000022363.1"/>
</dbReference>
<feature type="transmembrane region" description="Helical" evidence="5">
    <location>
        <begin position="264"/>
        <end position="281"/>
    </location>
</feature>
<gene>
    <name evidence="7" type="primary">slc26a6</name>
</gene>
<reference evidence="7" key="1">
    <citation type="submission" date="2021-06" db="EMBL/GenBank/DDBJ databases">
        <authorList>
            <consortium name="Wellcome Sanger Institute Data Sharing"/>
        </authorList>
    </citation>
    <scope>NUCLEOTIDE SEQUENCE [LARGE SCALE GENOMIC DNA]</scope>
</reference>
<dbReference type="InterPro" id="IPR001902">
    <property type="entry name" value="SLC26A/SulP_fam"/>
</dbReference>
<evidence type="ECO:0000313" key="7">
    <source>
        <dbReference type="Ensembl" id="ENSECRP00000033093.1"/>
    </source>
</evidence>
<reference evidence="7" key="3">
    <citation type="submission" date="2025-09" db="UniProtKB">
        <authorList>
            <consortium name="Ensembl"/>
        </authorList>
    </citation>
    <scope>IDENTIFICATION</scope>
</reference>
<feature type="transmembrane region" description="Helical" evidence="5">
    <location>
        <begin position="293"/>
        <end position="312"/>
    </location>
</feature>
<evidence type="ECO:0000313" key="8">
    <source>
        <dbReference type="Proteomes" id="UP000694620"/>
    </source>
</evidence>
<dbReference type="InterPro" id="IPR018045">
    <property type="entry name" value="S04_transporter_CS"/>
</dbReference>
<feature type="transmembrane region" description="Helical" evidence="5">
    <location>
        <begin position="377"/>
        <end position="402"/>
    </location>
</feature>
<evidence type="ECO:0000256" key="5">
    <source>
        <dbReference type="SAM" id="Phobius"/>
    </source>
</evidence>
<dbReference type="Pfam" id="PF00916">
    <property type="entry name" value="Sulfate_transp"/>
    <property type="match status" value="1"/>
</dbReference>
<keyword evidence="4 5" id="KW-0472">Membrane</keyword>
<feature type="domain" description="SLC26A/SulP transporter" evidence="6">
    <location>
        <begin position="82"/>
        <end position="478"/>
    </location>
</feature>
<evidence type="ECO:0000256" key="1">
    <source>
        <dbReference type="ARBA" id="ARBA00004141"/>
    </source>
</evidence>
<reference evidence="7" key="2">
    <citation type="submission" date="2025-08" db="UniProtKB">
        <authorList>
            <consortium name="Ensembl"/>
        </authorList>
    </citation>
    <scope>IDENTIFICATION</scope>
</reference>
<dbReference type="NCBIfam" id="TIGR00815">
    <property type="entry name" value="sulP"/>
    <property type="match status" value="1"/>
</dbReference>
<evidence type="ECO:0000256" key="4">
    <source>
        <dbReference type="ARBA" id="ARBA00023136"/>
    </source>
</evidence>
<feature type="transmembrane region" description="Helical" evidence="5">
    <location>
        <begin position="181"/>
        <end position="206"/>
    </location>
</feature>
<dbReference type="InterPro" id="IPR011547">
    <property type="entry name" value="SLC26A/SulP_dom"/>
</dbReference>
<dbReference type="Gene3D" id="3.30.750.24">
    <property type="entry name" value="STAS domain"/>
    <property type="match status" value="1"/>
</dbReference>
<evidence type="ECO:0000256" key="3">
    <source>
        <dbReference type="ARBA" id="ARBA00022989"/>
    </source>
</evidence>
<organism evidence="7 8">
    <name type="scientific">Erpetoichthys calabaricus</name>
    <name type="common">Rope fish</name>
    <name type="synonym">Calamoichthys calabaricus</name>
    <dbReference type="NCBI Taxonomy" id="27687"/>
    <lineage>
        <taxon>Eukaryota</taxon>
        <taxon>Metazoa</taxon>
        <taxon>Chordata</taxon>
        <taxon>Craniata</taxon>
        <taxon>Vertebrata</taxon>
        <taxon>Euteleostomi</taxon>
        <taxon>Actinopterygii</taxon>
        <taxon>Polypteriformes</taxon>
        <taxon>Polypteridae</taxon>
        <taxon>Erpetoichthys</taxon>
    </lineage>
</organism>
<feature type="transmembrane region" description="Helical" evidence="5">
    <location>
        <begin position="101"/>
        <end position="126"/>
    </location>
</feature>